<gene>
    <name evidence="3" type="ORF">FHL15_003599</name>
</gene>
<evidence type="ECO:0000259" key="2">
    <source>
        <dbReference type="PROSITE" id="PS50048"/>
    </source>
</evidence>
<keyword evidence="1" id="KW-0539">Nucleus</keyword>
<dbReference type="SMART" id="SM00066">
    <property type="entry name" value="GAL4"/>
    <property type="match status" value="1"/>
</dbReference>
<dbReference type="EMBL" id="VFLP01000015">
    <property type="protein sequence ID" value="TRX95641.1"/>
    <property type="molecule type" value="Genomic_DNA"/>
</dbReference>
<dbReference type="PROSITE" id="PS00463">
    <property type="entry name" value="ZN2_CY6_FUNGAL_1"/>
    <property type="match status" value="1"/>
</dbReference>
<dbReference type="CDD" id="cd00067">
    <property type="entry name" value="GAL4"/>
    <property type="match status" value="1"/>
</dbReference>
<dbReference type="GO" id="GO:0008270">
    <property type="term" value="F:zinc ion binding"/>
    <property type="evidence" value="ECO:0007669"/>
    <property type="project" value="InterPro"/>
</dbReference>
<comment type="caution">
    <text evidence="3">The sequence shown here is derived from an EMBL/GenBank/DDBJ whole genome shotgun (WGS) entry which is preliminary data.</text>
</comment>
<dbReference type="GO" id="GO:0001228">
    <property type="term" value="F:DNA-binding transcription activator activity, RNA polymerase II-specific"/>
    <property type="evidence" value="ECO:0007669"/>
    <property type="project" value="TreeGrafter"/>
</dbReference>
<dbReference type="InterPro" id="IPR001138">
    <property type="entry name" value="Zn2Cys6_DnaBD"/>
</dbReference>
<proteinExistence type="predicted"/>
<accession>A0A553I609</accession>
<organism evidence="3 4">
    <name type="scientific">Xylaria flabelliformis</name>
    <dbReference type="NCBI Taxonomy" id="2512241"/>
    <lineage>
        <taxon>Eukaryota</taxon>
        <taxon>Fungi</taxon>
        <taxon>Dikarya</taxon>
        <taxon>Ascomycota</taxon>
        <taxon>Pezizomycotina</taxon>
        <taxon>Sordariomycetes</taxon>
        <taxon>Xylariomycetidae</taxon>
        <taxon>Xylariales</taxon>
        <taxon>Xylariaceae</taxon>
        <taxon>Xylaria</taxon>
    </lineage>
</organism>
<dbReference type="InterPro" id="IPR036864">
    <property type="entry name" value="Zn2-C6_fun-type_DNA-bd_sf"/>
</dbReference>
<dbReference type="PANTHER" id="PTHR47784">
    <property type="entry name" value="STEROL UPTAKE CONTROL PROTEIN 2"/>
    <property type="match status" value="1"/>
</dbReference>
<sequence>MPQGTYLFIVNGEAPVEAAGPDSDPACRVEGPARKRPHFKSRRGCLACKRRRVKCDEQSPCSNCLKRHERCIHSKGAGGGGIEPNPRISQPPSELAASSGINLLHLELFSHFQRDLVNTLAFSEIWERVLPWSFQEPYIMCTVLCLAATHLSTLRPQDPRYSDAATQLLGKSVYLFNEKLSSPITVRNSEALISVCILMHYVSWSRTEFVENHERYPYRKGNSSLTMHLSNDPLLQLSFGVQAILCEAYRILGGSDSVFLTTGLYSPIYAIEEAIVQQGEDPWKFVEHFISISGDPLPAHSTSVSSRCTLLKTQEVAFEAVAKRLSLLFCLVSMSASASPSALQTLIRLELDVERCFFSFPVHYSGAFRELALQGDPRALIMLCYFYRAARILLTSPRTWWARQRSRVIESLILQDLASRGLGTCILGERF</sequence>
<name>A0A553I609_9PEZI</name>
<evidence type="ECO:0000256" key="1">
    <source>
        <dbReference type="ARBA" id="ARBA00023242"/>
    </source>
</evidence>
<dbReference type="AlphaFoldDB" id="A0A553I609"/>
<feature type="domain" description="Zn(2)-C6 fungal-type" evidence="2">
    <location>
        <begin position="44"/>
        <end position="73"/>
    </location>
</feature>
<dbReference type="PANTHER" id="PTHR47784:SF5">
    <property type="entry name" value="STEROL UPTAKE CONTROL PROTEIN 2"/>
    <property type="match status" value="1"/>
</dbReference>
<dbReference type="InterPro" id="IPR021858">
    <property type="entry name" value="Fun_TF"/>
</dbReference>
<evidence type="ECO:0000313" key="4">
    <source>
        <dbReference type="Proteomes" id="UP000319160"/>
    </source>
</evidence>
<keyword evidence="4" id="KW-1185">Reference proteome</keyword>
<evidence type="ECO:0000313" key="3">
    <source>
        <dbReference type="EMBL" id="TRX95641.1"/>
    </source>
</evidence>
<protein>
    <recommendedName>
        <fullName evidence="2">Zn(2)-C6 fungal-type domain-containing protein</fullName>
    </recommendedName>
</protein>
<dbReference type="OrthoDB" id="416217at2759"/>
<dbReference type="Pfam" id="PF00172">
    <property type="entry name" value="Zn_clus"/>
    <property type="match status" value="1"/>
</dbReference>
<dbReference type="Proteomes" id="UP000319160">
    <property type="component" value="Unassembled WGS sequence"/>
</dbReference>
<dbReference type="PROSITE" id="PS50048">
    <property type="entry name" value="ZN2_CY6_FUNGAL_2"/>
    <property type="match status" value="1"/>
</dbReference>
<dbReference type="STRING" id="2512241.A0A553I609"/>
<dbReference type="InterPro" id="IPR053157">
    <property type="entry name" value="Sterol_Uptake_Regulator"/>
</dbReference>
<reference evidence="4" key="1">
    <citation type="submission" date="2019-06" db="EMBL/GenBank/DDBJ databases">
        <title>Draft genome sequence of the griseofulvin-producing fungus Xylaria cubensis strain G536.</title>
        <authorList>
            <person name="Mead M.E."/>
            <person name="Raja H.A."/>
            <person name="Steenwyk J.L."/>
            <person name="Knowles S.L."/>
            <person name="Oberlies N.H."/>
            <person name="Rokas A."/>
        </authorList>
    </citation>
    <scope>NUCLEOTIDE SEQUENCE [LARGE SCALE GENOMIC DNA]</scope>
    <source>
        <strain evidence="4">G536</strain>
    </source>
</reference>
<dbReference type="Gene3D" id="4.10.240.10">
    <property type="entry name" value="Zn(2)-C6 fungal-type DNA-binding domain"/>
    <property type="match status" value="1"/>
</dbReference>
<dbReference type="Pfam" id="PF11951">
    <property type="entry name" value="Fungal_trans_2"/>
    <property type="match status" value="1"/>
</dbReference>
<dbReference type="SUPFAM" id="SSF57701">
    <property type="entry name" value="Zn2/Cys6 DNA-binding domain"/>
    <property type="match status" value="1"/>
</dbReference>